<keyword evidence="11" id="KW-1133">Transmembrane helix</keyword>
<proteinExistence type="predicted"/>
<evidence type="ECO:0000313" key="14">
    <source>
        <dbReference type="Proteomes" id="UP000327157"/>
    </source>
</evidence>
<evidence type="ECO:0000256" key="9">
    <source>
        <dbReference type="PROSITE-ProRule" id="PRU10141"/>
    </source>
</evidence>
<keyword evidence="13" id="KW-0675">Receptor</keyword>
<organism evidence="13 14">
    <name type="scientific">Pyrus ussuriensis x Pyrus communis</name>
    <dbReference type="NCBI Taxonomy" id="2448454"/>
    <lineage>
        <taxon>Eukaryota</taxon>
        <taxon>Viridiplantae</taxon>
        <taxon>Streptophyta</taxon>
        <taxon>Embryophyta</taxon>
        <taxon>Tracheophyta</taxon>
        <taxon>Spermatophyta</taxon>
        <taxon>Magnoliopsida</taxon>
        <taxon>eudicotyledons</taxon>
        <taxon>Gunneridae</taxon>
        <taxon>Pentapetalae</taxon>
        <taxon>rosids</taxon>
        <taxon>fabids</taxon>
        <taxon>Rosales</taxon>
        <taxon>Rosaceae</taxon>
        <taxon>Amygdaloideae</taxon>
        <taxon>Maleae</taxon>
        <taxon>Pyrus</taxon>
    </lineage>
</organism>
<reference evidence="14" key="2">
    <citation type="submission" date="2019-10" db="EMBL/GenBank/DDBJ databases">
        <title>A de novo genome assembly of a pear dwarfing rootstock.</title>
        <authorList>
            <person name="Wang F."/>
            <person name="Wang J."/>
            <person name="Li S."/>
            <person name="Zhang Y."/>
            <person name="Fang M."/>
            <person name="Ma L."/>
            <person name="Zhao Y."/>
            <person name="Jiang S."/>
        </authorList>
    </citation>
    <scope>NUCLEOTIDE SEQUENCE [LARGE SCALE GENOMIC DNA]</scope>
</reference>
<comment type="catalytic activity">
    <reaction evidence="8">
        <text>L-seryl-[protein] + ATP = O-phospho-L-seryl-[protein] + ADP + H(+)</text>
        <dbReference type="Rhea" id="RHEA:17989"/>
        <dbReference type="Rhea" id="RHEA-COMP:9863"/>
        <dbReference type="Rhea" id="RHEA-COMP:11604"/>
        <dbReference type="ChEBI" id="CHEBI:15378"/>
        <dbReference type="ChEBI" id="CHEBI:29999"/>
        <dbReference type="ChEBI" id="CHEBI:30616"/>
        <dbReference type="ChEBI" id="CHEBI:83421"/>
        <dbReference type="ChEBI" id="CHEBI:456216"/>
        <dbReference type="EC" id="2.7.11.1"/>
    </reaction>
</comment>
<evidence type="ECO:0000256" key="2">
    <source>
        <dbReference type="ARBA" id="ARBA00022527"/>
    </source>
</evidence>
<dbReference type="GO" id="GO:0004674">
    <property type="term" value="F:protein serine/threonine kinase activity"/>
    <property type="evidence" value="ECO:0007669"/>
    <property type="project" value="UniProtKB-KW"/>
</dbReference>
<evidence type="ECO:0000256" key="5">
    <source>
        <dbReference type="ARBA" id="ARBA00022777"/>
    </source>
</evidence>
<dbReference type="Proteomes" id="UP000327157">
    <property type="component" value="Chromosome 5"/>
</dbReference>
<protein>
    <recommendedName>
        <fullName evidence="1">non-specific serine/threonine protein kinase</fullName>
        <ecNumber evidence="1">2.7.11.1</ecNumber>
    </recommendedName>
</protein>
<gene>
    <name evidence="13" type="ORF">D8674_026952</name>
</gene>
<dbReference type="OrthoDB" id="1194155at2759"/>
<evidence type="ECO:0000256" key="7">
    <source>
        <dbReference type="ARBA" id="ARBA00047899"/>
    </source>
</evidence>
<dbReference type="Gene3D" id="3.30.200.20">
    <property type="entry name" value="Phosphorylase Kinase, domain 1"/>
    <property type="match status" value="1"/>
</dbReference>
<keyword evidence="4 9" id="KW-0547">Nucleotide-binding</keyword>
<keyword evidence="11" id="KW-0812">Transmembrane</keyword>
<dbReference type="PANTHER" id="PTHR48005">
    <property type="entry name" value="LEUCINE RICH REPEAT KINASE 2"/>
    <property type="match status" value="1"/>
</dbReference>
<evidence type="ECO:0000256" key="3">
    <source>
        <dbReference type="ARBA" id="ARBA00022679"/>
    </source>
</evidence>
<dbReference type="InterPro" id="IPR000719">
    <property type="entry name" value="Prot_kinase_dom"/>
</dbReference>
<comment type="caution">
    <text evidence="13">The sequence shown here is derived from an EMBL/GenBank/DDBJ whole genome shotgun (WGS) entry which is preliminary data.</text>
</comment>
<accession>A0A5N5I9E3</accession>
<dbReference type="GO" id="GO:0005524">
    <property type="term" value="F:ATP binding"/>
    <property type="evidence" value="ECO:0007669"/>
    <property type="project" value="UniProtKB-UniRule"/>
</dbReference>
<keyword evidence="6 9" id="KW-0067">ATP-binding</keyword>
<evidence type="ECO:0000256" key="8">
    <source>
        <dbReference type="ARBA" id="ARBA00048679"/>
    </source>
</evidence>
<evidence type="ECO:0000256" key="11">
    <source>
        <dbReference type="SAM" id="Phobius"/>
    </source>
</evidence>
<feature type="region of interest" description="Disordered" evidence="10">
    <location>
        <begin position="1"/>
        <end position="22"/>
    </location>
</feature>
<sequence length="153" mass="17305">MWRDARGKAPCDSSSGNSEINNDNSKRKNINSVIIVIISFLGFDVVETIIGFFIFLVLCKRSNLQLQDIKTSQNFENFESMILQVEVKFTFGEVVKVIDDFHEKYCIGIGGFGRVYKVELESGHVVAVKKLNTVDSHDIPAINSEVLRIKFEL</sequence>
<dbReference type="InterPro" id="IPR051420">
    <property type="entry name" value="Ser_Thr_Kinases_DiverseReg"/>
</dbReference>
<reference evidence="13 14" key="3">
    <citation type="submission" date="2019-11" db="EMBL/GenBank/DDBJ databases">
        <title>A de novo genome assembly of a pear dwarfing rootstock.</title>
        <authorList>
            <person name="Wang F."/>
            <person name="Wang J."/>
            <person name="Li S."/>
            <person name="Zhang Y."/>
            <person name="Fang M."/>
            <person name="Ma L."/>
            <person name="Zhao Y."/>
            <person name="Jiang S."/>
        </authorList>
    </citation>
    <scope>NUCLEOTIDE SEQUENCE [LARGE SCALE GENOMIC DNA]</scope>
    <source>
        <strain evidence="13">S2</strain>
        <tissue evidence="13">Leaf</tissue>
    </source>
</reference>
<dbReference type="InterPro" id="IPR011009">
    <property type="entry name" value="Kinase-like_dom_sf"/>
</dbReference>
<comment type="catalytic activity">
    <reaction evidence="7">
        <text>L-threonyl-[protein] + ATP = O-phospho-L-threonyl-[protein] + ADP + H(+)</text>
        <dbReference type="Rhea" id="RHEA:46608"/>
        <dbReference type="Rhea" id="RHEA-COMP:11060"/>
        <dbReference type="Rhea" id="RHEA-COMP:11605"/>
        <dbReference type="ChEBI" id="CHEBI:15378"/>
        <dbReference type="ChEBI" id="CHEBI:30013"/>
        <dbReference type="ChEBI" id="CHEBI:30616"/>
        <dbReference type="ChEBI" id="CHEBI:61977"/>
        <dbReference type="ChEBI" id="CHEBI:456216"/>
        <dbReference type="EC" id="2.7.11.1"/>
    </reaction>
</comment>
<dbReference type="PANTHER" id="PTHR48005:SF44">
    <property type="entry name" value="MDIS1-INTERACTING RECEPTOR LIKE KINASE 2-LIKE ISOFORM X1"/>
    <property type="match status" value="1"/>
</dbReference>
<dbReference type="AlphaFoldDB" id="A0A5N5I9E3"/>
<name>A0A5N5I9E3_9ROSA</name>
<keyword evidence="14" id="KW-1185">Reference proteome</keyword>
<evidence type="ECO:0000259" key="12">
    <source>
        <dbReference type="PROSITE" id="PS50011"/>
    </source>
</evidence>
<feature type="transmembrane region" description="Helical" evidence="11">
    <location>
        <begin position="33"/>
        <end position="58"/>
    </location>
</feature>
<feature type="domain" description="Protein kinase" evidence="12">
    <location>
        <begin position="101"/>
        <end position="153"/>
    </location>
</feature>
<keyword evidence="3" id="KW-0808">Transferase</keyword>
<evidence type="ECO:0000256" key="10">
    <source>
        <dbReference type="SAM" id="MobiDB-lite"/>
    </source>
</evidence>
<dbReference type="InterPro" id="IPR017441">
    <property type="entry name" value="Protein_kinase_ATP_BS"/>
</dbReference>
<dbReference type="EC" id="2.7.11.1" evidence="1"/>
<keyword evidence="2" id="KW-0723">Serine/threonine-protein kinase</keyword>
<feature type="compositionally biased region" description="Polar residues" evidence="10">
    <location>
        <begin position="12"/>
        <end position="22"/>
    </location>
</feature>
<evidence type="ECO:0000256" key="4">
    <source>
        <dbReference type="ARBA" id="ARBA00022741"/>
    </source>
</evidence>
<dbReference type="PROSITE" id="PS50011">
    <property type="entry name" value="PROTEIN_KINASE_DOM"/>
    <property type="match status" value="1"/>
</dbReference>
<dbReference type="PROSITE" id="PS00107">
    <property type="entry name" value="PROTEIN_KINASE_ATP"/>
    <property type="match status" value="1"/>
</dbReference>
<reference evidence="13 14" key="1">
    <citation type="submission" date="2019-09" db="EMBL/GenBank/DDBJ databases">
        <authorList>
            <person name="Ou C."/>
        </authorList>
    </citation>
    <scope>NUCLEOTIDE SEQUENCE [LARGE SCALE GENOMIC DNA]</scope>
    <source>
        <strain evidence="13">S2</strain>
        <tissue evidence="13">Leaf</tissue>
    </source>
</reference>
<keyword evidence="11" id="KW-0472">Membrane</keyword>
<dbReference type="SUPFAM" id="SSF56112">
    <property type="entry name" value="Protein kinase-like (PK-like)"/>
    <property type="match status" value="1"/>
</dbReference>
<evidence type="ECO:0000256" key="1">
    <source>
        <dbReference type="ARBA" id="ARBA00012513"/>
    </source>
</evidence>
<evidence type="ECO:0000313" key="13">
    <source>
        <dbReference type="EMBL" id="KAB2636418.1"/>
    </source>
</evidence>
<feature type="binding site" evidence="9">
    <location>
        <position position="130"/>
    </location>
    <ligand>
        <name>ATP</name>
        <dbReference type="ChEBI" id="CHEBI:30616"/>
    </ligand>
</feature>
<dbReference type="EMBL" id="SMOL01000004">
    <property type="protein sequence ID" value="KAB2636418.1"/>
    <property type="molecule type" value="Genomic_DNA"/>
</dbReference>
<keyword evidence="5 13" id="KW-0418">Kinase</keyword>
<evidence type="ECO:0000256" key="6">
    <source>
        <dbReference type="ARBA" id="ARBA00022840"/>
    </source>
</evidence>